<accession>A0A450TRX4</accession>
<dbReference type="EMBL" id="CAADFE010000025">
    <property type="protein sequence ID" value="VFJ71056.1"/>
    <property type="molecule type" value="Genomic_DNA"/>
</dbReference>
<reference evidence="1" key="1">
    <citation type="submission" date="2019-02" db="EMBL/GenBank/DDBJ databases">
        <authorList>
            <person name="Gruber-Vodicka R. H."/>
            <person name="Seah K. B. B."/>
        </authorList>
    </citation>
    <scope>NUCLEOTIDE SEQUENCE</scope>
    <source>
        <strain evidence="1">BECK_BZ131</strain>
    </source>
</reference>
<protein>
    <submittedName>
        <fullName evidence="1">Uncharacterized protein</fullName>
    </submittedName>
</protein>
<evidence type="ECO:0000313" key="1">
    <source>
        <dbReference type="EMBL" id="VFJ71056.1"/>
    </source>
</evidence>
<gene>
    <name evidence="1" type="ORF">BECKFW1821C_GA0114237_102560</name>
</gene>
<proteinExistence type="predicted"/>
<dbReference type="AlphaFoldDB" id="A0A450TRX4"/>
<organism evidence="1">
    <name type="scientific">Candidatus Kentrum sp. FW</name>
    <dbReference type="NCBI Taxonomy" id="2126338"/>
    <lineage>
        <taxon>Bacteria</taxon>
        <taxon>Pseudomonadati</taxon>
        <taxon>Pseudomonadota</taxon>
        <taxon>Gammaproteobacteria</taxon>
        <taxon>Candidatus Kentrum</taxon>
    </lineage>
</organism>
<name>A0A450TRX4_9GAMM</name>
<sequence>MNTPLSHDEERPLMERVKAMADHARAELERFADSIDHFTQLAVSKAGWG</sequence>